<dbReference type="InterPro" id="IPR000571">
    <property type="entry name" value="Znf_CCCH"/>
</dbReference>
<dbReference type="AlphaFoldDB" id="A0AA36JM30"/>
<dbReference type="EMBL" id="CAUJNA010003701">
    <property type="protein sequence ID" value="CAJ1408015.1"/>
    <property type="molecule type" value="Genomic_DNA"/>
</dbReference>
<evidence type="ECO:0000313" key="8">
    <source>
        <dbReference type="Proteomes" id="UP001178507"/>
    </source>
</evidence>
<reference evidence="7" key="1">
    <citation type="submission" date="2023-08" db="EMBL/GenBank/DDBJ databases">
        <authorList>
            <person name="Chen Y."/>
            <person name="Shah S."/>
            <person name="Dougan E. K."/>
            <person name="Thang M."/>
            <person name="Chan C."/>
        </authorList>
    </citation>
    <scope>NUCLEOTIDE SEQUENCE</scope>
</reference>
<evidence type="ECO:0000256" key="5">
    <source>
        <dbReference type="SAM" id="MobiDB-lite"/>
    </source>
</evidence>
<gene>
    <name evidence="7" type="ORF">EVOR1521_LOCUS29578</name>
</gene>
<dbReference type="Gene3D" id="3.40.50.150">
    <property type="entry name" value="Vaccinia Virus protein VP39"/>
    <property type="match status" value="1"/>
</dbReference>
<dbReference type="Proteomes" id="UP001178507">
    <property type="component" value="Unassembled WGS sequence"/>
</dbReference>
<dbReference type="Pfam" id="PF10294">
    <property type="entry name" value="Methyltransf_16"/>
    <property type="match status" value="1"/>
</dbReference>
<feature type="region of interest" description="Disordered" evidence="5">
    <location>
        <begin position="429"/>
        <end position="500"/>
    </location>
</feature>
<protein>
    <recommendedName>
        <fullName evidence="6">C3H1-type domain-containing protein</fullName>
    </recommendedName>
</protein>
<feature type="compositionally biased region" description="Pro residues" evidence="5">
    <location>
        <begin position="467"/>
        <end position="492"/>
    </location>
</feature>
<feature type="compositionally biased region" description="Basic and acidic residues" evidence="5">
    <location>
        <begin position="447"/>
        <end position="456"/>
    </location>
</feature>
<organism evidence="7 8">
    <name type="scientific">Effrenium voratum</name>
    <dbReference type="NCBI Taxonomy" id="2562239"/>
    <lineage>
        <taxon>Eukaryota</taxon>
        <taxon>Sar</taxon>
        <taxon>Alveolata</taxon>
        <taxon>Dinophyceae</taxon>
        <taxon>Suessiales</taxon>
        <taxon>Symbiodiniaceae</taxon>
        <taxon>Effrenium</taxon>
    </lineage>
</organism>
<evidence type="ECO:0000259" key="6">
    <source>
        <dbReference type="PROSITE" id="PS50103"/>
    </source>
</evidence>
<name>A0AA36JM30_9DINO</name>
<dbReference type="SUPFAM" id="SSF90229">
    <property type="entry name" value="CCCH zinc finger"/>
    <property type="match status" value="1"/>
</dbReference>
<dbReference type="PANTHER" id="PTHR14614:SF132">
    <property type="entry name" value="PROTEIN-LYSINE METHYLTRANSFERASE C42C1.13"/>
    <property type="match status" value="1"/>
</dbReference>
<evidence type="ECO:0000256" key="1">
    <source>
        <dbReference type="ARBA" id="ARBA00022723"/>
    </source>
</evidence>
<dbReference type="InterPro" id="IPR029063">
    <property type="entry name" value="SAM-dependent_MTases_sf"/>
</dbReference>
<dbReference type="InterPro" id="IPR041367">
    <property type="entry name" value="Znf-CCCH_4"/>
</dbReference>
<dbReference type="GO" id="GO:0008270">
    <property type="term" value="F:zinc ion binding"/>
    <property type="evidence" value="ECO:0007669"/>
    <property type="project" value="UniProtKB-KW"/>
</dbReference>
<dbReference type="Pfam" id="PF18044">
    <property type="entry name" value="zf-CCCH_4"/>
    <property type="match status" value="1"/>
</dbReference>
<evidence type="ECO:0000256" key="2">
    <source>
        <dbReference type="ARBA" id="ARBA00022771"/>
    </source>
</evidence>
<evidence type="ECO:0000256" key="4">
    <source>
        <dbReference type="PROSITE-ProRule" id="PRU00723"/>
    </source>
</evidence>
<keyword evidence="2 4" id="KW-0863">Zinc-finger</keyword>
<evidence type="ECO:0000256" key="3">
    <source>
        <dbReference type="ARBA" id="ARBA00022833"/>
    </source>
</evidence>
<keyword evidence="8" id="KW-1185">Reference proteome</keyword>
<dbReference type="InterPro" id="IPR036855">
    <property type="entry name" value="Znf_CCCH_sf"/>
</dbReference>
<sequence>MGLSWSCWPCRPSQVSRRFAKNDVHREPVSVMQDVDLGAFVLHIETWPNFRVGSSAWPSGFLLAQALAEGLAGLPSVGGRRVAELGAGPGLPGLAAAKLGATQVLLTDYDELVPLLQRNILHNGLSNCHAEAFDWQLAAGSDLATRDGVPLDIILAADVVYFEEQDPLVDALKELMVPEHTVLVLAYRERTPADRLYVEDPAAAAAAVMADAAAMAAMPGHPMPHGPPMMPPMHGPPGMIPMMPDMPPHPAPDAVPEARAPKRRRLKGLDANSLEKLLRGLYQCLRRLVDVLPDAAAGPNGKEAPVHALEEEFEQHWRLRFDARAMGESGTAAFLRRFPSVFKVRSNGIAVLVTPLDDPNFDDAAAAGLEQTVTEKPFKVPDGFAISLGEQVIAALVNLAAEDKKPGSVPLNCQYASFEVAQELLAKLKDGGSQEEEKDLVNQLLDPKPRQPKEEPLPPEDFGMVPAPVPPRNFGSPAPPPSGASMGGPPPYGGKGGGFGKGGSRICRQFQFGRCSWGENCRFVHERQ</sequence>
<feature type="domain" description="C3H1-type" evidence="6">
    <location>
        <begin position="501"/>
        <end position="528"/>
    </location>
</feature>
<dbReference type="PANTHER" id="PTHR14614">
    <property type="entry name" value="HEPATOCELLULAR CARCINOMA-ASSOCIATED ANTIGEN"/>
    <property type="match status" value="1"/>
</dbReference>
<proteinExistence type="predicted"/>
<keyword evidence="3 4" id="KW-0862">Zinc</keyword>
<dbReference type="CDD" id="cd02440">
    <property type="entry name" value="AdoMet_MTases"/>
    <property type="match status" value="1"/>
</dbReference>
<dbReference type="InterPro" id="IPR019410">
    <property type="entry name" value="Methyltransf_16"/>
</dbReference>
<evidence type="ECO:0000313" key="7">
    <source>
        <dbReference type="EMBL" id="CAJ1408015.1"/>
    </source>
</evidence>
<comment type="caution">
    <text evidence="7">The sequence shown here is derived from an EMBL/GenBank/DDBJ whole genome shotgun (WGS) entry which is preliminary data.</text>
</comment>
<keyword evidence="1 4" id="KW-0479">Metal-binding</keyword>
<dbReference type="PROSITE" id="PS50103">
    <property type="entry name" value="ZF_C3H1"/>
    <property type="match status" value="1"/>
</dbReference>
<feature type="zinc finger region" description="C3H1-type" evidence="4">
    <location>
        <begin position="501"/>
        <end position="528"/>
    </location>
</feature>
<dbReference type="SUPFAM" id="SSF53335">
    <property type="entry name" value="S-adenosyl-L-methionine-dependent methyltransferases"/>
    <property type="match status" value="1"/>
</dbReference>
<accession>A0AA36JM30</accession>